<keyword evidence="1" id="KW-0175">Coiled coil</keyword>
<dbReference type="RefSeq" id="WP_341635906.1">
    <property type="nucleotide sequence ID" value="NZ_JBANDX010000021.1"/>
</dbReference>
<dbReference type="InterPro" id="IPR025280">
    <property type="entry name" value="SNIPE"/>
</dbReference>
<dbReference type="SMART" id="SM00974">
    <property type="entry name" value="T5orf172"/>
    <property type="match status" value="1"/>
</dbReference>
<feature type="domain" description="Bacteriophage T5 Orf172 DNA-binding" evidence="3">
    <location>
        <begin position="279"/>
        <end position="362"/>
    </location>
</feature>
<feature type="region of interest" description="Disordered" evidence="2">
    <location>
        <begin position="184"/>
        <end position="208"/>
    </location>
</feature>
<evidence type="ECO:0000256" key="2">
    <source>
        <dbReference type="SAM" id="MobiDB-lite"/>
    </source>
</evidence>
<gene>
    <name evidence="4" type="ORF">V8Z71_19690</name>
</gene>
<evidence type="ECO:0000259" key="3">
    <source>
        <dbReference type="SMART" id="SM00974"/>
    </source>
</evidence>
<evidence type="ECO:0000313" key="5">
    <source>
        <dbReference type="Proteomes" id="UP001377160"/>
    </source>
</evidence>
<sequence length="405" mass="47065">MLADKPIEDIISDLQSNIDAVRTKFNDGQPVYSMLTEEIQKSDERYKYIKVDLLPPTYKFDDSEALKEKIAECVESQYQVIKAGNATESYSDWTWMGSRSEGNKMVRAYQALLLRAFNSEFDMIRKKMRHSSYDTASNKLDRLEQQLAKLGETARVSISYQYMTLKQDELKVWHDEQMHKEEQKIAKKKQQALLREQNKQSGSNDTEELEDDIYYRKSDLLKAQKIAKELHGGSALDMEQKMATMQKEIEKLEAKFERATSQAQLTRSGYIYVISNIGSFGEGVIKIGMTRRLEPMDRVVELGDASVPFKFDVHTLAFVDDAPTVEKELHRRFTKYRVNTENHRKEFFKVSPEQVEEAMEELGIESDWYFDVEAKEYRESLLFREALKKETVKAVQVSTQLPLSI</sequence>
<feature type="coiled-coil region" evidence="1">
    <location>
        <begin position="235"/>
        <end position="262"/>
    </location>
</feature>
<name>A0ABU9FYB9_9VIBR</name>
<evidence type="ECO:0000256" key="1">
    <source>
        <dbReference type="SAM" id="Coils"/>
    </source>
</evidence>
<accession>A0ABU9FYB9</accession>
<reference evidence="4 5" key="1">
    <citation type="submission" date="2024-02" db="EMBL/GenBank/DDBJ databases">
        <title>Bacteria isolated from the canopy kelp, Nereocystis luetkeana.</title>
        <authorList>
            <person name="Pfister C.A."/>
            <person name="Younker I.T."/>
            <person name="Light S.H."/>
        </authorList>
    </citation>
    <scope>NUCLEOTIDE SEQUENCE [LARGE SCALE GENOMIC DNA]</scope>
    <source>
        <strain evidence="4 5">TI.1.15</strain>
    </source>
</reference>
<keyword evidence="5" id="KW-1185">Reference proteome</keyword>
<protein>
    <submittedName>
        <fullName evidence="4">DUF4041 domain-containing protein</fullName>
    </submittedName>
</protein>
<dbReference type="Pfam" id="PF13250">
    <property type="entry name" value="SNIPE"/>
    <property type="match status" value="1"/>
</dbReference>
<dbReference type="EMBL" id="JBANDX010000021">
    <property type="protein sequence ID" value="MEL0610543.1"/>
    <property type="molecule type" value="Genomic_DNA"/>
</dbReference>
<evidence type="ECO:0000313" key="4">
    <source>
        <dbReference type="EMBL" id="MEL0610543.1"/>
    </source>
</evidence>
<dbReference type="Proteomes" id="UP001377160">
    <property type="component" value="Unassembled WGS sequence"/>
</dbReference>
<dbReference type="Pfam" id="PF13455">
    <property type="entry name" value="MUG113"/>
    <property type="match status" value="1"/>
</dbReference>
<comment type="caution">
    <text evidence="4">The sequence shown here is derived from an EMBL/GenBank/DDBJ whole genome shotgun (WGS) entry which is preliminary data.</text>
</comment>
<proteinExistence type="predicted"/>
<organism evidence="4 5">
    <name type="scientific">Vibrio echinoideorum</name>
    <dbReference type="NCBI Taxonomy" id="2100116"/>
    <lineage>
        <taxon>Bacteria</taxon>
        <taxon>Pseudomonadati</taxon>
        <taxon>Pseudomonadota</taxon>
        <taxon>Gammaproteobacteria</taxon>
        <taxon>Vibrionales</taxon>
        <taxon>Vibrionaceae</taxon>
        <taxon>Vibrio</taxon>
    </lineage>
</organism>
<dbReference type="InterPro" id="IPR018306">
    <property type="entry name" value="Phage_T5_Orf172_DNA-bd"/>
</dbReference>